<dbReference type="InterPro" id="IPR018108">
    <property type="entry name" value="MCP_transmembrane"/>
</dbReference>
<evidence type="ECO:0000256" key="11">
    <source>
        <dbReference type="RuleBase" id="RU000488"/>
    </source>
</evidence>
<dbReference type="RefSeq" id="XP_042997296.1">
    <property type="nucleotide sequence ID" value="XM_043141362.1"/>
</dbReference>
<feature type="transmembrane region" description="Helical" evidence="12">
    <location>
        <begin position="6"/>
        <end position="24"/>
    </location>
</feature>
<keyword evidence="9 10" id="KW-0472">Membrane</keyword>
<feature type="repeat" description="Solcar" evidence="10">
    <location>
        <begin position="84"/>
        <end position="167"/>
    </location>
</feature>
<dbReference type="HOGENOM" id="CLU_015166_16_1_1"/>
<keyword evidence="4 10" id="KW-0812">Transmembrane</keyword>
<evidence type="ECO:0000256" key="6">
    <source>
        <dbReference type="ARBA" id="ARBA00022792"/>
    </source>
</evidence>
<evidence type="ECO:0000313" key="14">
    <source>
        <dbReference type="EMBL" id="QUC19623.1"/>
    </source>
</evidence>
<dbReference type="GO" id="GO:0031966">
    <property type="term" value="C:mitochondrial membrane"/>
    <property type="evidence" value="ECO:0007669"/>
    <property type="project" value="UniProtKB-SubCell"/>
</dbReference>
<keyword evidence="6" id="KW-0999">Mitochondrion inner membrane</keyword>
<reference evidence="13" key="1">
    <citation type="journal article" date="2016" name="Genome Announc.">
        <title>Genome Sequence of Ustilaginoidea virens IPU010, a Rice Pathogenic Fungus Causing False Smut.</title>
        <authorList>
            <person name="Kumagai T."/>
            <person name="Ishii T."/>
            <person name="Terai G."/>
            <person name="Umemura M."/>
            <person name="Machida M."/>
            <person name="Asai K."/>
        </authorList>
    </citation>
    <scope>NUCLEOTIDE SEQUENCE [LARGE SCALE GENOMIC DNA]</scope>
    <source>
        <strain evidence="13">IPU010</strain>
    </source>
</reference>
<gene>
    <name evidence="14" type="ORF">UV8b_03864</name>
    <name evidence="13" type="ORF">UVI_02003840</name>
</gene>
<comment type="subcellular location">
    <subcellularLocation>
        <location evidence="1">Mitochondrion membrane</location>
        <topology evidence="1">Multi-pass membrane protein</topology>
    </subcellularLocation>
</comment>
<keyword evidence="8" id="KW-0496">Mitochondrion</keyword>
<keyword evidence="3 11" id="KW-0813">Transport</keyword>
<proteinExistence type="inferred from homology"/>
<reference evidence="14" key="3">
    <citation type="submission" date="2020-03" db="EMBL/GenBank/DDBJ databases">
        <title>A mixture of massive structural variations and highly conserved coding sequences in Ustilaginoidea virens genome.</title>
        <authorList>
            <person name="Zhang K."/>
            <person name="Zhao Z."/>
            <person name="Zhang Z."/>
            <person name="Li Y."/>
            <person name="Hsiang T."/>
            <person name="Sun W."/>
        </authorList>
    </citation>
    <scope>NUCLEOTIDE SEQUENCE</scope>
    <source>
        <strain evidence="14">UV-8b</strain>
    </source>
</reference>
<evidence type="ECO:0000256" key="12">
    <source>
        <dbReference type="SAM" id="Phobius"/>
    </source>
</evidence>
<dbReference type="PANTHER" id="PTHR45624:SF10">
    <property type="entry name" value="SLC (SOLUTE CARRIER) HOMOLOG"/>
    <property type="match status" value="1"/>
</dbReference>
<reference evidence="16" key="2">
    <citation type="journal article" date="2016" name="Genome Announc.">
        <title>Genome sequence of Ustilaginoidea virens IPU010, a rice pathogenic fungus causing false smut.</title>
        <authorList>
            <person name="Kumagai T."/>
            <person name="Ishii T."/>
            <person name="Terai G."/>
            <person name="Umemura M."/>
            <person name="Machida M."/>
            <person name="Asai K."/>
        </authorList>
    </citation>
    <scope>NUCLEOTIDE SEQUENCE [LARGE SCALE GENOMIC DNA]</scope>
    <source>
        <strain evidence="16">IPU010</strain>
    </source>
</reference>
<dbReference type="Gene3D" id="1.50.40.10">
    <property type="entry name" value="Mitochondrial carrier domain"/>
    <property type="match status" value="1"/>
</dbReference>
<keyword evidence="7 12" id="KW-1133">Transmembrane helix</keyword>
<feature type="transmembrane region" description="Helical" evidence="12">
    <location>
        <begin position="45"/>
        <end position="67"/>
    </location>
</feature>
<sequence>MSADFWAGYLSGAVGILVGNPLDITKVRLQAGQAATRSPRIRGPAALAAGTAAPVLGYGALNAMLFMSYNRCEPALQAAFASDNSLAATWLAGALGGLATWVVSAPTELVKCRAQLSATRESSWRIARDVCQAQGLRGLYLGGLLTATRDSVGYGFYFWSYELAHSWWPSAAAAAAAAEPQGHALSTQPETPRILLCGGLAGVVTWASVFPLDAIKTRVQTQHATVQQEAAALPRSPNPASCAALRPPGSMEIARLMFRQGGLSIFFRGLTVCSIRAFVVNAVQWAVYEWVMAGLVQASQKEDGAAAK</sequence>
<evidence type="ECO:0000256" key="5">
    <source>
        <dbReference type="ARBA" id="ARBA00022737"/>
    </source>
</evidence>
<evidence type="ECO:0000256" key="1">
    <source>
        <dbReference type="ARBA" id="ARBA00004225"/>
    </source>
</evidence>
<dbReference type="Pfam" id="PF00153">
    <property type="entry name" value="Mito_carr"/>
    <property type="match status" value="3"/>
</dbReference>
<feature type="transmembrane region" description="Helical" evidence="12">
    <location>
        <begin position="265"/>
        <end position="287"/>
    </location>
</feature>
<dbReference type="PROSITE" id="PS50920">
    <property type="entry name" value="SOLCAR"/>
    <property type="match status" value="3"/>
</dbReference>
<evidence type="ECO:0000256" key="7">
    <source>
        <dbReference type="ARBA" id="ARBA00022989"/>
    </source>
</evidence>
<dbReference type="Proteomes" id="UP000027002">
    <property type="component" value="Chromosome 3"/>
</dbReference>
<dbReference type="InterPro" id="IPR023395">
    <property type="entry name" value="MCP_dom_sf"/>
</dbReference>
<keyword evidence="15" id="KW-1185">Reference proteome</keyword>
<evidence type="ECO:0000313" key="16">
    <source>
        <dbReference type="Proteomes" id="UP000054053"/>
    </source>
</evidence>
<evidence type="ECO:0000256" key="4">
    <source>
        <dbReference type="ARBA" id="ARBA00022692"/>
    </source>
</evidence>
<evidence type="ECO:0000313" key="13">
    <source>
        <dbReference type="EMBL" id="GAO13900.1"/>
    </source>
</evidence>
<dbReference type="EMBL" id="CP072755">
    <property type="protein sequence ID" value="QUC19623.1"/>
    <property type="molecule type" value="Genomic_DNA"/>
</dbReference>
<dbReference type="SUPFAM" id="SSF103506">
    <property type="entry name" value="Mitochondrial carrier"/>
    <property type="match status" value="1"/>
</dbReference>
<organism evidence="13 16">
    <name type="scientific">Ustilaginoidea virens</name>
    <name type="common">Rice false smut fungus</name>
    <name type="synonym">Villosiclava virens</name>
    <dbReference type="NCBI Taxonomy" id="1159556"/>
    <lineage>
        <taxon>Eukaryota</taxon>
        <taxon>Fungi</taxon>
        <taxon>Dikarya</taxon>
        <taxon>Ascomycota</taxon>
        <taxon>Pezizomycotina</taxon>
        <taxon>Sordariomycetes</taxon>
        <taxon>Hypocreomycetidae</taxon>
        <taxon>Hypocreales</taxon>
        <taxon>Clavicipitaceae</taxon>
        <taxon>Ustilaginoidea</taxon>
    </lineage>
</organism>
<dbReference type="PANTHER" id="PTHR45624">
    <property type="entry name" value="MITOCHONDRIAL BASIC AMINO ACIDS TRANSPORTER-RELATED"/>
    <property type="match status" value="1"/>
</dbReference>
<feature type="repeat" description="Solcar" evidence="10">
    <location>
        <begin position="1"/>
        <end position="75"/>
    </location>
</feature>
<protein>
    <submittedName>
        <fullName evidence="13">Uncharacterized protein</fullName>
    </submittedName>
</protein>
<accession>A0A063BS76</accession>
<comment type="similarity">
    <text evidence="2 11">Belongs to the mitochondrial carrier (TC 2.A.29) family.</text>
</comment>
<dbReference type="AlphaFoldDB" id="A0A063BS76"/>
<dbReference type="GeneID" id="66064642"/>
<feature type="transmembrane region" description="Helical" evidence="12">
    <location>
        <begin position="87"/>
        <end position="105"/>
    </location>
</feature>
<evidence type="ECO:0000256" key="2">
    <source>
        <dbReference type="ARBA" id="ARBA00006375"/>
    </source>
</evidence>
<evidence type="ECO:0000256" key="10">
    <source>
        <dbReference type="PROSITE-ProRule" id="PRU00282"/>
    </source>
</evidence>
<evidence type="ECO:0000256" key="9">
    <source>
        <dbReference type="ARBA" id="ARBA00023136"/>
    </source>
</evidence>
<dbReference type="GO" id="GO:0022857">
    <property type="term" value="F:transmembrane transporter activity"/>
    <property type="evidence" value="ECO:0007669"/>
    <property type="project" value="TreeGrafter"/>
</dbReference>
<evidence type="ECO:0000256" key="3">
    <source>
        <dbReference type="ARBA" id="ARBA00022448"/>
    </source>
</evidence>
<feature type="repeat" description="Solcar" evidence="10">
    <location>
        <begin position="189"/>
        <end position="294"/>
    </location>
</feature>
<evidence type="ECO:0000313" key="15">
    <source>
        <dbReference type="Proteomes" id="UP000027002"/>
    </source>
</evidence>
<dbReference type="OrthoDB" id="193856at2759"/>
<dbReference type="InterPro" id="IPR050567">
    <property type="entry name" value="Mitochondrial_Carrier"/>
</dbReference>
<dbReference type="KEGG" id="uvi:66064642"/>
<dbReference type="EMBL" id="BBTG02000002">
    <property type="protein sequence ID" value="GAO13900.1"/>
    <property type="molecule type" value="Genomic_DNA"/>
</dbReference>
<keyword evidence="5" id="KW-0677">Repeat</keyword>
<dbReference type="Proteomes" id="UP000054053">
    <property type="component" value="Unassembled WGS sequence"/>
</dbReference>
<evidence type="ECO:0000256" key="8">
    <source>
        <dbReference type="ARBA" id="ARBA00023128"/>
    </source>
</evidence>
<name>A0A063BS76_USTVR</name>